<comment type="similarity">
    <text evidence="2">Belongs to the glycosyl hydrolase 29 family.</text>
</comment>
<evidence type="ECO:0000256" key="5">
    <source>
        <dbReference type="ARBA" id="ARBA00022801"/>
    </source>
</evidence>
<dbReference type="GO" id="GO:0006004">
    <property type="term" value="P:fucose metabolic process"/>
    <property type="evidence" value="ECO:0007669"/>
    <property type="project" value="InterPro"/>
</dbReference>
<feature type="domain" description="Glycoside hydrolase family 29 N-terminal" evidence="7">
    <location>
        <begin position="352"/>
        <end position="691"/>
    </location>
</feature>
<keyword evidence="9" id="KW-1185">Reference proteome</keyword>
<dbReference type="AlphaFoldDB" id="A0A165EX78"/>
<dbReference type="PRINTS" id="PR00741">
    <property type="entry name" value="GLHYDRLASE29"/>
</dbReference>
<dbReference type="PANTHER" id="PTHR10030">
    <property type="entry name" value="ALPHA-L-FUCOSIDASE"/>
    <property type="match status" value="1"/>
</dbReference>
<dbReference type="Gene3D" id="3.20.20.80">
    <property type="entry name" value="Glycosidases"/>
    <property type="match status" value="1"/>
</dbReference>
<dbReference type="InParanoid" id="A0A165EX78"/>
<evidence type="ECO:0000256" key="3">
    <source>
        <dbReference type="ARBA" id="ARBA00012662"/>
    </source>
</evidence>
<protein>
    <recommendedName>
        <fullName evidence="3">alpha-L-fucosidase</fullName>
        <ecNumber evidence="3">3.2.1.51</ecNumber>
    </recommendedName>
</protein>
<dbReference type="STRING" id="1353952.A0A165EX78"/>
<sequence>MKLPSLASFAQLPLLQGLPSLPSLSSLNPLTKPPLPPSYSTYPSHPIPISYLFDNAACCQWTGNFDGNGRTFPEEVLPTGEWTWDGVRYELPAKWGDRYDNVICQEQIVNVSGIGLVKELHLLYSGDWIDGESTERVVVGYEDGSSEEVPFSVKNWWNLHWLNEGVIKAPYHHQRSETSYNLTQIHQFSASLSTRAPAISIKLPSTMWSWNRLHLFAMSYTPALEPGAGERVRDLVVRRARMTSKTTQEAPFAPLVEIAFASLARPVPGAQFPITKPQTLHLSSRHFKQHELVKVYRLAPGDEVRLLVPVLWVDEDRDSDETHLPVELVLRDEKGRETGRWVTEVERRFDREMETPLWWDDSKFGIFIHWGIYSVPAWAPLGLYAAWYNWWLHVPADMRSEGWRYHKETYGTEMVYDDWIADFTGAKFNGTQWIELFQGAGAKYFVIVTKHHEGFALFDTQNTSHRSSVHLGPHRDFVRELMDAATELGMRKGTYFSMPEWFSPDYQKYGIQSFPGGLAMHPFKAATFEEYTGRTEIDDYLWDLQLAQMRILAQEYKTEIMWCDIGGPNLTHVFAPEFYAQAKREGRQVTINNRCGSHASYDTPEFNRFSSIHTRKWETSEGIDPHTYGLNKRTRPEEYRSPDVIVRTLVDIVSKNGNYLLNVGPDAEGVIIEPMVERLLEVGKWLDHSGECIYNTTYSTLGAQVDNLRFTTTPKTFCMISIEKPEGDTLKVPASRQIPILANDTIHLLGAGEEPIPWKIDKEGALVLHLNTTMVDKVKHAWAFRIKYHGV</sequence>
<dbReference type="Pfam" id="PF01120">
    <property type="entry name" value="Alpha_L_fucos"/>
    <property type="match status" value="1"/>
</dbReference>
<accession>A0A165EX78</accession>
<dbReference type="Proteomes" id="UP000076842">
    <property type="component" value="Unassembled WGS sequence"/>
</dbReference>
<gene>
    <name evidence="8" type="ORF">CALCODRAFT_471944</name>
</gene>
<evidence type="ECO:0000313" key="8">
    <source>
        <dbReference type="EMBL" id="KZT55707.1"/>
    </source>
</evidence>
<reference evidence="8 9" key="1">
    <citation type="journal article" date="2016" name="Mol. Biol. Evol.">
        <title>Comparative Genomics of Early-Diverging Mushroom-Forming Fungi Provides Insights into the Origins of Lignocellulose Decay Capabilities.</title>
        <authorList>
            <person name="Nagy L.G."/>
            <person name="Riley R."/>
            <person name="Tritt A."/>
            <person name="Adam C."/>
            <person name="Daum C."/>
            <person name="Floudas D."/>
            <person name="Sun H."/>
            <person name="Yadav J.S."/>
            <person name="Pangilinan J."/>
            <person name="Larsson K.H."/>
            <person name="Matsuura K."/>
            <person name="Barry K."/>
            <person name="Labutti K."/>
            <person name="Kuo R."/>
            <person name="Ohm R.A."/>
            <person name="Bhattacharya S.S."/>
            <person name="Shirouzu T."/>
            <person name="Yoshinaga Y."/>
            <person name="Martin F.M."/>
            <person name="Grigoriev I.V."/>
            <person name="Hibbett D.S."/>
        </authorList>
    </citation>
    <scope>NUCLEOTIDE SEQUENCE [LARGE SCALE GENOMIC DNA]</scope>
    <source>
        <strain evidence="8 9">HHB12733</strain>
    </source>
</reference>
<keyword evidence="4" id="KW-0732">Signal</keyword>
<dbReference type="InterPro" id="IPR057739">
    <property type="entry name" value="Glyco_hydro_29_N"/>
</dbReference>
<dbReference type="OrthoDB" id="6039950at2759"/>
<keyword evidence="5 8" id="KW-0378">Hydrolase</keyword>
<evidence type="ECO:0000313" key="9">
    <source>
        <dbReference type="Proteomes" id="UP000076842"/>
    </source>
</evidence>
<evidence type="ECO:0000259" key="7">
    <source>
        <dbReference type="Pfam" id="PF01120"/>
    </source>
</evidence>
<evidence type="ECO:0000256" key="1">
    <source>
        <dbReference type="ARBA" id="ARBA00004071"/>
    </source>
</evidence>
<evidence type="ECO:0000256" key="6">
    <source>
        <dbReference type="ARBA" id="ARBA00023295"/>
    </source>
</evidence>
<evidence type="ECO:0000256" key="4">
    <source>
        <dbReference type="ARBA" id="ARBA00022729"/>
    </source>
</evidence>
<dbReference type="GO" id="GO:0004560">
    <property type="term" value="F:alpha-L-fucosidase activity"/>
    <property type="evidence" value="ECO:0007669"/>
    <property type="project" value="UniProtKB-EC"/>
</dbReference>
<dbReference type="InterPro" id="IPR017853">
    <property type="entry name" value="GH"/>
</dbReference>
<comment type="function">
    <text evidence="1">Alpha-L-fucosidase is responsible for hydrolyzing the alpha-1,6-linked fucose joined to the reducing-end N-acetylglucosamine of the carbohydrate moieties of glycoproteins.</text>
</comment>
<dbReference type="InterPro" id="IPR000933">
    <property type="entry name" value="Glyco_hydro_29"/>
</dbReference>
<dbReference type="InterPro" id="IPR016286">
    <property type="entry name" value="FUC_metazoa-typ"/>
</dbReference>
<proteinExistence type="inferred from homology"/>
<dbReference type="EC" id="3.2.1.51" evidence="3"/>
<organism evidence="8 9">
    <name type="scientific">Calocera cornea HHB12733</name>
    <dbReference type="NCBI Taxonomy" id="1353952"/>
    <lineage>
        <taxon>Eukaryota</taxon>
        <taxon>Fungi</taxon>
        <taxon>Dikarya</taxon>
        <taxon>Basidiomycota</taxon>
        <taxon>Agaricomycotina</taxon>
        <taxon>Dacrymycetes</taxon>
        <taxon>Dacrymycetales</taxon>
        <taxon>Dacrymycetaceae</taxon>
        <taxon>Calocera</taxon>
    </lineage>
</organism>
<dbReference type="SUPFAM" id="SSF51445">
    <property type="entry name" value="(Trans)glycosidases"/>
    <property type="match status" value="1"/>
</dbReference>
<dbReference type="EMBL" id="KV423990">
    <property type="protein sequence ID" value="KZT55707.1"/>
    <property type="molecule type" value="Genomic_DNA"/>
</dbReference>
<evidence type="ECO:0000256" key="2">
    <source>
        <dbReference type="ARBA" id="ARBA00007951"/>
    </source>
</evidence>
<dbReference type="PANTHER" id="PTHR10030:SF37">
    <property type="entry name" value="ALPHA-L-FUCOSIDASE-RELATED"/>
    <property type="match status" value="1"/>
</dbReference>
<keyword evidence="6" id="KW-0326">Glycosidase</keyword>
<dbReference type="SMART" id="SM00812">
    <property type="entry name" value="Alpha_L_fucos"/>
    <property type="match status" value="1"/>
</dbReference>
<name>A0A165EX78_9BASI</name>
<dbReference type="GO" id="GO:0016139">
    <property type="term" value="P:glycoside catabolic process"/>
    <property type="evidence" value="ECO:0007669"/>
    <property type="project" value="TreeGrafter"/>
</dbReference>